<evidence type="ECO:0000313" key="9">
    <source>
        <dbReference type="Proteomes" id="UP001141806"/>
    </source>
</evidence>
<comment type="caution">
    <text evidence="8">The sequence shown here is derived from an EMBL/GenBank/DDBJ whole genome shotgun (WGS) entry which is preliminary data.</text>
</comment>
<dbReference type="Gene3D" id="3.30.40.10">
    <property type="entry name" value="Zinc/RING finger domain, C3HC4 (zinc finger)"/>
    <property type="match status" value="1"/>
</dbReference>
<dbReference type="GO" id="GO:0140566">
    <property type="term" value="F:histone reader activity"/>
    <property type="evidence" value="ECO:0007669"/>
    <property type="project" value="InterPro"/>
</dbReference>
<dbReference type="Pfam" id="PF23121">
    <property type="entry name" value="SPOC_AIPP2"/>
    <property type="match status" value="1"/>
</dbReference>
<protein>
    <recommendedName>
        <fullName evidence="7">AIPP2-like SPOC-like domain-containing protein</fullName>
    </recommendedName>
</protein>
<keyword evidence="1" id="KW-0479">Metal-binding</keyword>
<feature type="region of interest" description="Disordered" evidence="6">
    <location>
        <begin position="112"/>
        <end position="131"/>
    </location>
</feature>
<dbReference type="PANTHER" id="PTHR33304">
    <property type="match status" value="1"/>
</dbReference>
<organism evidence="8 9">
    <name type="scientific">Protea cynaroides</name>
    <dbReference type="NCBI Taxonomy" id="273540"/>
    <lineage>
        <taxon>Eukaryota</taxon>
        <taxon>Viridiplantae</taxon>
        <taxon>Streptophyta</taxon>
        <taxon>Embryophyta</taxon>
        <taxon>Tracheophyta</taxon>
        <taxon>Spermatophyta</taxon>
        <taxon>Magnoliopsida</taxon>
        <taxon>Proteales</taxon>
        <taxon>Proteaceae</taxon>
        <taxon>Protea</taxon>
    </lineage>
</organism>
<dbReference type="EMBL" id="JAMYWD010000009">
    <property type="protein sequence ID" value="KAJ4960549.1"/>
    <property type="molecule type" value="Genomic_DNA"/>
</dbReference>
<evidence type="ECO:0000256" key="6">
    <source>
        <dbReference type="SAM" id="MobiDB-lite"/>
    </source>
</evidence>
<keyword evidence="9" id="KW-1185">Reference proteome</keyword>
<reference evidence="8" key="1">
    <citation type="journal article" date="2023" name="Plant J.">
        <title>The genome of the king protea, Protea cynaroides.</title>
        <authorList>
            <person name="Chang J."/>
            <person name="Duong T.A."/>
            <person name="Schoeman C."/>
            <person name="Ma X."/>
            <person name="Roodt D."/>
            <person name="Barker N."/>
            <person name="Li Z."/>
            <person name="Van de Peer Y."/>
            <person name="Mizrachi E."/>
        </authorList>
    </citation>
    <scope>NUCLEOTIDE SEQUENCE</scope>
    <source>
        <tissue evidence="8">Young leaves</tissue>
    </source>
</reference>
<evidence type="ECO:0000259" key="7">
    <source>
        <dbReference type="Pfam" id="PF23121"/>
    </source>
</evidence>
<dbReference type="GO" id="GO:0034244">
    <property type="term" value="P:negative regulation of transcription elongation by RNA polymerase II"/>
    <property type="evidence" value="ECO:0007669"/>
    <property type="project" value="InterPro"/>
</dbReference>
<keyword evidence="3" id="KW-0862">Zinc</keyword>
<accession>A0A9Q0HB84</accession>
<keyword evidence="5" id="KW-0804">Transcription</keyword>
<dbReference type="AlphaFoldDB" id="A0A9Q0HB84"/>
<dbReference type="PANTHER" id="PTHR33304:SF36">
    <property type="entry name" value="GB|AAF26970.1-RELATED"/>
    <property type="match status" value="1"/>
</dbReference>
<feature type="region of interest" description="Disordered" evidence="6">
    <location>
        <begin position="622"/>
        <end position="650"/>
    </location>
</feature>
<feature type="region of interest" description="Disordered" evidence="6">
    <location>
        <begin position="670"/>
        <end position="690"/>
    </location>
</feature>
<keyword evidence="2" id="KW-0863">Zinc-finger</keyword>
<dbReference type="Proteomes" id="UP001141806">
    <property type="component" value="Unassembled WGS sequence"/>
</dbReference>
<evidence type="ECO:0000256" key="3">
    <source>
        <dbReference type="ARBA" id="ARBA00022833"/>
    </source>
</evidence>
<dbReference type="GO" id="GO:0008270">
    <property type="term" value="F:zinc ion binding"/>
    <property type="evidence" value="ECO:0007669"/>
    <property type="project" value="UniProtKB-KW"/>
</dbReference>
<evidence type="ECO:0000256" key="5">
    <source>
        <dbReference type="ARBA" id="ARBA00023163"/>
    </source>
</evidence>
<sequence length="690" mass="77007">MRKSMQANMENKQCDVCGATAYSEYLVTCSRCEQACEHVYCMRRNLTYVPEVWFCEACCLQKKSTLEAENDPVKISSSLQKSVAPFPRNSHLKGVETGKVKHIPAEEATKLTSGTKRKAGIGPSDSMTSIYKRTPPLSTLSSLKCHLRKQNANPKKRALRTKPLCCNRPPNPKPSLGGKLELHKVDGKDAPAEAYEQPSACVQSLSTRNSGGAFLTNSQERKSVQEKDLAVLSPRFEDYENLPALDCTWTGSFEIVNMSSHSQFYDGFRAHPPGKVSRKAYEFSKKMPGILQFKLQNHSNVWVEVFDSYSPAESDIGLYFLPGDFERSVQMYNKLYKHMEMNDFAVRSCFKGVELLIFTSKKLPLHSRINMDFFLWGVFRRVKGNNVLHQNFADVPLPSSLLIPGQCYNNHSLDYDSKDNPEVVDTDIDMIDGKDVGRVEIVRPVLLLGGQHRLHIPQGTDVQFQLQSQPPLFTHSKNCKTMDGSCKGGDGITVGVRLSSDSVDEPPLNIIPCPRPGRPNEMDEIPQHFLEVKREPYPDVPPGFSRQIVSGTASDRLLKKQQRETYLDVPPGFSRQVISRTVSDMLLKKPQLEEPNTSGKVDVPTLQVRKEGRLGKQLVKEVGHGGSLGTPQALPQMKRGEGSLGIPQALPQLKWEDGSLGTPQALLQLNRENRKDLDAPPGFSRPVSRG</sequence>
<dbReference type="OrthoDB" id="651601at2759"/>
<dbReference type="InterPro" id="IPR049914">
    <property type="entry name" value="PHD1-3/5-6"/>
</dbReference>
<evidence type="ECO:0000256" key="2">
    <source>
        <dbReference type="ARBA" id="ARBA00022771"/>
    </source>
</evidence>
<evidence type="ECO:0000256" key="1">
    <source>
        <dbReference type="ARBA" id="ARBA00022723"/>
    </source>
</evidence>
<evidence type="ECO:0000313" key="8">
    <source>
        <dbReference type="EMBL" id="KAJ4960549.1"/>
    </source>
</evidence>
<dbReference type="SUPFAM" id="SSF57903">
    <property type="entry name" value="FYVE/PHD zinc finger"/>
    <property type="match status" value="1"/>
</dbReference>
<evidence type="ECO:0000256" key="4">
    <source>
        <dbReference type="ARBA" id="ARBA00023015"/>
    </source>
</evidence>
<proteinExistence type="predicted"/>
<keyword evidence="4" id="KW-0805">Transcription regulation</keyword>
<gene>
    <name evidence="8" type="ORF">NE237_020459</name>
</gene>
<dbReference type="InterPro" id="IPR011011">
    <property type="entry name" value="Znf_FYVE_PHD"/>
</dbReference>
<dbReference type="InterPro" id="IPR056280">
    <property type="entry name" value="AIPP2-like_SPOC"/>
</dbReference>
<dbReference type="InterPro" id="IPR013083">
    <property type="entry name" value="Znf_RING/FYVE/PHD"/>
</dbReference>
<name>A0A9Q0HB84_9MAGN</name>
<feature type="domain" description="AIPP2-like SPOC-like" evidence="7">
    <location>
        <begin position="249"/>
        <end position="379"/>
    </location>
</feature>